<reference evidence="1 2" key="1">
    <citation type="submission" date="2019-06" db="EMBL/GenBank/DDBJ databases">
        <title>Whole genome shotgun sequence of Paenarthrobacter aurescens NBRC 12136.</title>
        <authorList>
            <person name="Hosoyama A."/>
            <person name="Uohara A."/>
            <person name="Ohji S."/>
            <person name="Ichikawa N."/>
        </authorList>
    </citation>
    <scope>NUCLEOTIDE SEQUENCE [LARGE SCALE GENOMIC DNA]</scope>
    <source>
        <strain evidence="1 2">NBRC 12136</strain>
    </source>
</reference>
<organism evidence="1 2">
    <name type="scientific">Paenarthrobacter aurescens</name>
    <name type="common">Arthrobacter aurescens</name>
    <dbReference type="NCBI Taxonomy" id="43663"/>
    <lineage>
        <taxon>Bacteria</taxon>
        <taxon>Bacillati</taxon>
        <taxon>Actinomycetota</taxon>
        <taxon>Actinomycetes</taxon>
        <taxon>Micrococcales</taxon>
        <taxon>Micrococcaceae</taxon>
        <taxon>Paenarthrobacter</taxon>
    </lineage>
</organism>
<comment type="caution">
    <text evidence="1">The sequence shown here is derived from an EMBL/GenBank/DDBJ whole genome shotgun (WGS) entry which is preliminary data.</text>
</comment>
<dbReference type="EMBL" id="BJMD01000005">
    <property type="protein sequence ID" value="GEB18292.1"/>
    <property type="molecule type" value="Genomic_DNA"/>
</dbReference>
<name>A0A4Y3N9H0_PAEAU</name>
<protein>
    <submittedName>
        <fullName evidence="1">Uncharacterized protein</fullName>
    </submittedName>
</protein>
<accession>A0A4Y3N9H0</accession>
<evidence type="ECO:0000313" key="2">
    <source>
        <dbReference type="Proteomes" id="UP000317715"/>
    </source>
</evidence>
<proteinExistence type="predicted"/>
<dbReference type="Proteomes" id="UP000317715">
    <property type="component" value="Unassembled WGS sequence"/>
</dbReference>
<evidence type="ECO:0000313" key="1">
    <source>
        <dbReference type="EMBL" id="GEB18292.1"/>
    </source>
</evidence>
<keyword evidence="2" id="KW-1185">Reference proteome</keyword>
<gene>
    <name evidence="1" type="ORF">AAU01_10470</name>
</gene>
<dbReference type="AlphaFoldDB" id="A0A4Y3N9H0"/>
<sequence>MLASVDAGELGEDVELGVGVVAAVAMLVAPSPTPSASAPAVTPKVILFVTDMCLSSMSRWYGMCVRDGQCFRPFKRMGWPPQRGLLRTCHSAVKEDLSL</sequence>